<evidence type="ECO:0000313" key="3">
    <source>
        <dbReference type="Proteomes" id="UP000215441"/>
    </source>
</evidence>
<dbReference type="SMART" id="SM00530">
    <property type="entry name" value="HTH_XRE"/>
    <property type="match status" value="1"/>
</dbReference>
<dbReference type="InterPro" id="IPR001387">
    <property type="entry name" value="Cro/C1-type_HTH"/>
</dbReference>
<accession>A0A235EP44</accession>
<dbReference type="Proteomes" id="UP000215441">
    <property type="component" value="Unassembled WGS sequence"/>
</dbReference>
<dbReference type="SUPFAM" id="SSF47413">
    <property type="entry name" value="lambda repressor-like DNA-binding domains"/>
    <property type="match status" value="1"/>
</dbReference>
<protein>
    <recommendedName>
        <fullName evidence="1">HTH cro/C1-type domain-containing protein</fullName>
    </recommendedName>
</protein>
<evidence type="ECO:0000259" key="1">
    <source>
        <dbReference type="PROSITE" id="PS50943"/>
    </source>
</evidence>
<dbReference type="Pfam" id="PF01381">
    <property type="entry name" value="HTH_3"/>
    <property type="match status" value="1"/>
</dbReference>
<proteinExistence type="predicted"/>
<dbReference type="PROSITE" id="PS50943">
    <property type="entry name" value="HTH_CROC1"/>
    <property type="match status" value="1"/>
</dbReference>
<dbReference type="RefSeq" id="WP_094289353.1">
    <property type="nucleotide sequence ID" value="NZ_NOIG01000006.1"/>
</dbReference>
<name>A0A235EP44_9BURK</name>
<dbReference type="CDD" id="cd00093">
    <property type="entry name" value="HTH_XRE"/>
    <property type="match status" value="1"/>
</dbReference>
<dbReference type="AlphaFoldDB" id="A0A235EP44"/>
<dbReference type="InterPro" id="IPR010982">
    <property type="entry name" value="Lambda_DNA-bd_dom_sf"/>
</dbReference>
<organism evidence="2 3">
    <name type="scientific">Acidovorax kalamii</name>
    <dbReference type="NCBI Taxonomy" id="2004485"/>
    <lineage>
        <taxon>Bacteria</taxon>
        <taxon>Pseudomonadati</taxon>
        <taxon>Pseudomonadota</taxon>
        <taxon>Betaproteobacteria</taxon>
        <taxon>Burkholderiales</taxon>
        <taxon>Comamonadaceae</taxon>
        <taxon>Acidovorax</taxon>
    </lineage>
</organism>
<dbReference type="GO" id="GO:0003677">
    <property type="term" value="F:DNA binding"/>
    <property type="evidence" value="ECO:0007669"/>
    <property type="project" value="InterPro"/>
</dbReference>
<evidence type="ECO:0000313" key="2">
    <source>
        <dbReference type="EMBL" id="OYD50543.1"/>
    </source>
</evidence>
<comment type="caution">
    <text evidence="2">The sequence shown here is derived from an EMBL/GenBank/DDBJ whole genome shotgun (WGS) entry which is preliminary data.</text>
</comment>
<feature type="domain" description="HTH cro/C1-type" evidence="1">
    <location>
        <begin position="16"/>
        <end position="74"/>
    </location>
</feature>
<dbReference type="EMBL" id="NOIG01000006">
    <property type="protein sequence ID" value="OYD50543.1"/>
    <property type="molecule type" value="Genomic_DNA"/>
</dbReference>
<sequence length="109" mass="12092">MPSEPLESPNVVGRRMRSLREGLGWSQEKVGVLIGIDESSSRARISRYELGTHEPPVKTARQIAEALGAPLEYLYCEDDDLATVLLGLSKLKPDARKQVVSKWLAEMAE</sequence>
<dbReference type="Gene3D" id="1.10.260.40">
    <property type="entry name" value="lambda repressor-like DNA-binding domains"/>
    <property type="match status" value="1"/>
</dbReference>
<gene>
    <name evidence="2" type="ORF">CBY09_10925</name>
</gene>
<reference evidence="2 3" key="1">
    <citation type="submission" date="2017-07" db="EMBL/GenBank/DDBJ databases">
        <title>Acidovorax KNDSW TSA 6 genome sequence and assembly.</title>
        <authorList>
            <person name="Mayilraj S."/>
        </authorList>
    </citation>
    <scope>NUCLEOTIDE SEQUENCE [LARGE SCALE GENOMIC DNA]</scope>
    <source>
        <strain evidence="2 3">KNDSW-TSA6</strain>
    </source>
</reference>
<keyword evidence="3" id="KW-1185">Reference proteome</keyword>
<dbReference type="OrthoDB" id="6006530at2"/>